<dbReference type="Proteomes" id="UP000324629">
    <property type="component" value="Unassembled WGS sequence"/>
</dbReference>
<organism evidence="10 11">
    <name type="scientific">Paragonimus westermani</name>
    <dbReference type="NCBI Taxonomy" id="34504"/>
    <lineage>
        <taxon>Eukaryota</taxon>
        <taxon>Metazoa</taxon>
        <taxon>Spiralia</taxon>
        <taxon>Lophotrochozoa</taxon>
        <taxon>Platyhelminthes</taxon>
        <taxon>Trematoda</taxon>
        <taxon>Digenea</taxon>
        <taxon>Plagiorchiida</taxon>
        <taxon>Troglotremata</taxon>
        <taxon>Troglotrematidae</taxon>
        <taxon>Paragonimus</taxon>
    </lineage>
</organism>
<dbReference type="SMART" id="SM00439">
    <property type="entry name" value="BAH"/>
    <property type="match status" value="1"/>
</dbReference>
<feature type="region of interest" description="Disordered" evidence="6">
    <location>
        <begin position="584"/>
        <end position="687"/>
    </location>
</feature>
<feature type="domain" description="ELM2" evidence="8">
    <location>
        <begin position="166"/>
        <end position="282"/>
    </location>
</feature>
<dbReference type="SMART" id="SM00717">
    <property type="entry name" value="SANT"/>
    <property type="match status" value="1"/>
</dbReference>
<dbReference type="GO" id="GO:0000122">
    <property type="term" value="P:negative regulation of transcription by RNA polymerase II"/>
    <property type="evidence" value="ECO:0007669"/>
    <property type="project" value="TreeGrafter"/>
</dbReference>
<evidence type="ECO:0000256" key="3">
    <source>
        <dbReference type="ARBA" id="ARBA00022833"/>
    </source>
</evidence>
<keyword evidence="2" id="KW-0863">Zinc-finger</keyword>
<evidence type="ECO:0000313" key="11">
    <source>
        <dbReference type="Proteomes" id="UP000324629"/>
    </source>
</evidence>
<dbReference type="InterPro" id="IPR009057">
    <property type="entry name" value="Homeodomain-like_sf"/>
</dbReference>
<feature type="domain" description="SANT" evidence="9">
    <location>
        <begin position="289"/>
        <end position="341"/>
    </location>
</feature>
<dbReference type="InterPro" id="IPR017884">
    <property type="entry name" value="SANT_dom"/>
</dbReference>
<dbReference type="GO" id="GO:0003677">
    <property type="term" value="F:DNA binding"/>
    <property type="evidence" value="ECO:0007669"/>
    <property type="project" value="UniProtKB-KW"/>
</dbReference>
<dbReference type="Gene3D" id="1.10.10.60">
    <property type="entry name" value="Homeodomain-like"/>
    <property type="match status" value="1"/>
</dbReference>
<dbReference type="EMBL" id="QNGE01001389">
    <property type="protein sequence ID" value="KAA3677676.1"/>
    <property type="molecule type" value="Genomic_DNA"/>
</dbReference>
<dbReference type="GO" id="GO:0008270">
    <property type="term" value="F:zinc ion binding"/>
    <property type="evidence" value="ECO:0007669"/>
    <property type="project" value="UniProtKB-KW"/>
</dbReference>
<dbReference type="Gene3D" id="2.30.30.490">
    <property type="match status" value="1"/>
</dbReference>
<dbReference type="GO" id="GO:0003713">
    <property type="term" value="F:transcription coactivator activity"/>
    <property type="evidence" value="ECO:0007669"/>
    <property type="project" value="TreeGrafter"/>
</dbReference>
<sequence length="816" mass="90084">MLSFLNCTGNLLFVSIPFFRPPPVLFEPLLIDFVYFEVSASAPYQIRKIEELNKTSTGAVEAKVVCFYRRRDLSVPLIQLADKHQKELSVPTDNGQQPDLLHQIRHRELFLSRQLETLPATHIRGKCTVTLHNETEPCIIYLTKEDAFFFQLVYDPVQKTLQADRGVIREGAEYQAEIPPYKPSGQNLSQSTEDEANIVREELRWRPNADLTPADLNSYLLLTRSLGTLGRAYHPASSLRQPTLSMSAAAAARDATHQLAVDTLHQANYDITQALRLLSPNGQPVMKLDEMELWSASEGNLFEEALEKYGKCFYDIQNDFLPWKHPKSLIEFYYMWKTTDHYIQQKRIKAAEAEHHLKQVYIPNYNKPNPAVLYAATSEHQPSRCEGCQCSSSTQWYALGPATSPLKVCTDCWNYWKRYGDLKAASILDKACEAASAAAAESVKHKETSSKLATNTTLPTALLMPDGSLAGKLRSTISFQFVASPLLRLLRRLCPISINSRPVTARRRARRPFKPCIALALWQAEAQCALSALTTSTAIRRFTQHLKSGASSKDFLVRSGRLKTLMVDSFPNLNASSYNGVVPSERHTNLDSQEPLTPSPVVANSLDCQPTRLDSPLSLAVKDSSTKETGNVRKRPASQGTCVPITTNDGSPPALQLSSAKSHPTKKPHLSTDVDPRATTGASLPPESSMFRLSTIVGPKRRSGTGPDGNGANTLMFLATESAKRNRRKRMTVAELRRFGRRPHTPAAVFVNASNGLPQKCQSLDHNCSSSTAIVTTSTTSASDSLPSSDSCLKKDSTMAISTAATASPSNSNSMV</sequence>
<dbReference type="InterPro" id="IPR040138">
    <property type="entry name" value="MIER/MTA"/>
</dbReference>
<dbReference type="GO" id="GO:0003714">
    <property type="term" value="F:transcription corepressor activity"/>
    <property type="evidence" value="ECO:0007669"/>
    <property type="project" value="TreeGrafter"/>
</dbReference>
<proteinExistence type="predicted"/>
<comment type="caution">
    <text evidence="10">The sequence shown here is derived from an EMBL/GenBank/DDBJ whole genome shotgun (WGS) entry which is preliminary data.</text>
</comment>
<keyword evidence="4" id="KW-0238">DNA-binding</keyword>
<evidence type="ECO:0000259" key="7">
    <source>
        <dbReference type="PROSITE" id="PS51038"/>
    </source>
</evidence>
<dbReference type="InterPro" id="IPR001025">
    <property type="entry name" value="BAH_dom"/>
</dbReference>
<dbReference type="InterPro" id="IPR043151">
    <property type="entry name" value="BAH_sf"/>
</dbReference>
<reference evidence="10 11" key="1">
    <citation type="journal article" date="2019" name="Gigascience">
        <title>Whole-genome sequence of the oriental lung fluke Paragonimus westermani.</title>
        <authorList>
            <person name="Oey H."/>
            <person name="Zakrzewski M."/>
            <person name="Narain K."/>
            <person name="Devi K.R."/>
            <person name="Agatsuma T."/>
            <person name="Nawaratna S."/>
            <person name="Gobert G.N."/>
            <person name="Jones M.K."/>
            <person name="Ragan M.A."/>
            <person name="McManus D.P."/>
            <person name="Krause L."/>
        </authorList>
    </citation>
    <scope>NUCLEOTIDE SEQUENCE [LARGE SCALE GENOMIC DNA]</scope>
    <source>
        <strain evidence="10 11">IND2009</strain>
    </source>
</reference>
<dbReference type="SMART" id="SM01189">
    <property type="entry name" value="ELM2"/>
    <property type="match status" value="1"/>
</dbReference>
<evidence type="ECO:0000256" key="1">
    <source>
        <dbReference type="ARBA" id="ARBA00022723"/>
    </source>
</evidence>
<evidence type="ECO:0000259" key="8">
    <source>
        <dbReference type="PROSITE" id="PS51156"/>
    </source>
</evidence>
<dbReference type="InterPro" id="IPR000949">
    <property type="entry name" value="ELM2_dom"/>
</dbReference>
<feature type="domain" description="BAH" evidence="7">
    <location>
        <begin position="26"/>
        <end position="165"/>
    </location>
</feature>
<keyword evidence="3" id="KW-0862">Zinc</keyword>
<dbReference type="CDD" id="cd11661">
    <property type="entry name" value="SANT_MTA3_like"/>
    <property type="match status" value="1"/>
</dbReference>
<dbReference type="GO" id="GO:0016581">
    <property type="term" value="C:NuRD complex"/>
    <property type="evidence" value="ECO:0007669"/>
    <property type="project" value="TreeGrafter"/>
</dbReference>
<dbReference type="GO" id="GO:0042826">
    <property type="term" value="F:histone deacetylase binding"/>
    <property type="evidence" value="ECO:0007669"/>
    <property type="project" value="TreeGrafter"/>
</dbReference>
<accession>A0A5J4NPZ9</accession>
<dbReference type="Pfam" id="PF01448">
    <property type="entry name" value="ELM2"/>
    <property type="match status" value="1"/>
</dbReference>
<dbReference type="PROSITE" id="PS51156">
    <property type="entry name" value="ELM2"/>
    <property type="match status" value="1"/>
</dbReference>
<dbReference type="InterPro" id="IPR001005">
    <property type="entry name" value="SANT/Myb"/>
</dbReference>
<dbReference type="PANTHER" id="PTHR10865:SF29">
    <property type="entry name" value="METASTASIS ASSOCIATED 1-LIKE, ISOFORM D"/>
    <property type="match status" value="1"/>
</dbReference>
<dbReference type="PANTHER" id="PTHR10865">
    <property type="entry name" value="METASTASIS-ASSOCIATED PROTEIN AND MESODERM INDUCTION EARLY RESPONSE PROTEIN"/>
    <property type="match status" value="1"/>
</dbReference>
<dbReference type="Gene3D" id="4.10.1240.50">
    <property type="match status" value="1"/>
</dbReference>
<dbReference type="GO" id="GO:0003682">
    <property type="term" value="F:chromatin binding"/>
    <property type="evidence" value="ECO:0007669"/>
    <property type="project" value="InterPro"/>
</dbReference>
<keyword evidence="1" id="KW-0479">Metal-binding</keyword>
<dbReference type="Pfam" id="PF01426">
    <property type="entry name" value="BAH"/>
    <property type="match status" value="1"/>
</dbReference>
<keyword evidence="11" id="KW-1185">Reference proteome</keyword>
<evidence type="ECO:0000256" key="4">
    <source>
        <dbReference type="ARBA" id="ARBA00023125"/>
    </source>
</evidence>
<evidence type="ECO:0000313" key="10">
    <source>
        <dbReference type="EMBL" id="KAA3677676.1"/>
    </source>
</evidence>
<dbReference type="CDD" id="cd04709">
    <property type="entry name" value="BAH_MTA"/>
    <property type="match status" value="1"/>
</dbReference>
<feature type="compositionally biased region" description="Polar residues" evidence="6">
    <location>
        <begin position="638"/>
        <end position="662"/>
    </location>
</feature>
<protein>
    <submittedName>
        <fullName evidence="10">Metastasis-associated protein MTA</fullName>
    </submittedName>
</protein>
<dbReference type="AlphaFoldDB" id="A0A5J4NPZ9"/>
<evidence type="ECO:0000256" key="5">
    <source>
        <dbReference type="ARBA" id="ARBA00023242"/>
    </source>
</evidence>
<dbReference type="FunFam" id="1.10.10.60:FF:000012">
    <property type="entry name" value="Metastasis-associated 1 family, member 3"/>
    <property type="match status" value="1"/>
</dbReference>
<dbReference type="SUPFAM" id="SSF46689">
    <property type="entry name" value="Homeodomain-like"/>
    <property type="match status" value="1"/>
</dbReference>
<evidence type="ECO:0000256" key="6">
    <source>
        <dbReference type="SAM" id="MobiDB-lite"/>
    </source>
</evidence>
<keyword evidence="5" id="KW-0539">Nucleus</keyword>
<name>A0A5J4NPZ9_9TREM</name>
<evidence type="ECO:0000259" key="9">
    <source>
        <dbReference type="PROSITE" id="PS51293"/>
    </source>
</evidence>
<evidence type="ECO:0000256" key="2">
    <source>
        <dbReference type="ARBA" id="ARBA00022771"/>
    </source>
</evidence>
<gene>
    <name evidence="10" type="ORF">DEA37_0007475</name>
</gene>
<dbReference type="PROSITE" id="PS51038">
    <property type="entry name" value="BAH"/>
    <property type="match status" value="1"/>
</dbReference>
<dbReference type="PROSITE" id="PS51293">
    <property type="entry name" value="SANT"/>
    <property type="match status" value="1"/>
</dbReference>